<evidence type="ECO:0000256" key="3">
    <source>
        <dbReference type="HAMAP-Rule" id="MF_03057"/>
    </source>
</evidence>
<dbReference type="InterPro" id="IPR005631">
    <property type="entry name" value="SDH"/>
</dbReference>
<comment type="subunit">
    <text evidence="3">Interacts with the flavoprotein subunit within the SDH catalytic dimer.</text>
</comment>
<dbReference type="GO" id="GO:0006121">
    <property type="term" value="P:mitochondrial electron transport, succinate to ubiquinone"/>
    <property type="evidence" value="ECO:0007669"/>
    <property type="project" value="UniProtKB-UniRule"/>
</dbReference>
<name>A0A0F7SSN9_PHARH</name>
<dbReference type="Gene3D" id="1.10.150.250">
    <property type="entry name" value="Flavinator of succinate dehydrogenase"/>
    <property type="match status" value="1"/>
</dbReference>
<evidence type="ECO:0000256" key="2">
    <source>
        <dbReference type="ARBA" id="ARBA00023186"/>
    </source>
</evidence>
<dbReference type="InterPro" id="IPR028882">
    <property type="entry name" value="SDHAF2"/>
</dbReference>
<dbReference type="EMBL" id="LN483332">
    <property type="protein sequence ID" value="CED85212.1"/>
    <property type="molecule type" value="Genomic_DNA"/>
</dbReference>
<dbReference type="PANTHER" id="PTHR12469">
    <property type="entry name" value="PROTEIN EMI5 HOMOLOG, MITOCHONDRIAL"/>
    <property type="match status" value="1"/>
</dbReference>
<organism evidence="5">
    <name type="scientific">Phaffia rhodozyma</name>
    <name type="common">Yeast</name>
    <name type="synonym">Xanthophyllomyces dendrorhous</name>
    <dbReference type="NCBI Taxonomy" id="264483"/>
    <lineage>
        <taxon>Eukaryota</taxon>
        <taxon>Fungi</taxon>
        <taxon>Dikarya</taxon>
        <taxon>Basidiomycota</taxon>
        <taxon>Agaricomycotina</taxon>
        <taxon>Tremellomycetes</taxon>
        <taxon>Cystofilobasidiales</taxon>
        <taxon>Mrakiaceae</taxon>
        <taxon>Phaffia</taxon>
    </lineage>
</organism>
<feature type="region of interest" description="Disordered" evidence="4">
    <location>
        <begin position="48"/>
        <end position="72"/>
    </location>
</feature>
<dbReference type="AlphaFoldDB" id="A0A0F7SSN9"/>
<dbReference type="HAMAP" id="MF_03057">
    <property type="entry name" value="SDHAF2"/>
    <property type="match status" value="1"/>
</dbReference>
<comment type="subcellular location">
    <subcellularLocation>
        <location evidence="3">Mitochondrion matrix</location>
    </subcellularLocation>
</comment>
<dbReference type="InterPro" id="IPR036714">
    <property type="entry name" value="SDH_sf"/>
</dbReference>
<dbReference type="GO" id="GO:0034553">
    <property type="term" value="P:mitochondrial respiratory chain complex II assembly"/>
    <property type="evidence" value="ECO:0007669"/>
    <property type="project" value="TreeGrafter"/>
</dbReference>
<dbReference type="Pfam" id="PF03937">
    <property type="entry name" value="Sdh5"/>
    <property type="match status" value="1"/>
</dbReference>
<dbReference type="GO" id="GO:0006099">
    <property type="term" value="P:tricarboxylic acid cycle"/>
    <property type="evidence" value="ECO:0007669"/>
    <property type="project" value="TreeGrafter"/>
</dbReference>
<evidence type="ECO:0000256" key="4">
    <source>
        <dbReference type="SAM" id="MobiDB-lite"/>
    </source>
</evidence>
<sequence>MSFRVPSLVARTLLRARTNQTNSGLPAIARSASSSSPIPPIQDPYPLPFSPSLHNTPPGEINSEENSFQIPPLDRSHEDIETTRKRLIYQTRKRGMLEGDLLLATFARDRLEGMSPELVKEFDELLDEADWDIYYWCTNRKTPPAKWAKSQLLEDLRVHTKNEGKVVRSMPDLDALPKIKSSE</sequence>
<evidence type="ECO:0000313" key="5">
    <source>
        <dbReference type="EMBL" id="CED85212.1"/>
    </source>
</evidence>
<dbReference type="GO" id="GO:0005759">
    <property type="term" value="C:mitochondrial matrix"/>
    <property type="evidence" value="ECO:0007669"/>
    <property type="project" value="UniProtKB-SubCell"/>
</dbReference>
<accession>A0A0F7SSN9</accession>
<reference evidence="5" key="1">
    <citation type="submission" date="2014-08" db="EMBL/GenBank/DDBJ databases">
        <authorList>
            <person name="Sharma Rahul"/>
            <person name="Thines Marco"/>
        </authorList>
    </citation>
    <scope>NUCLEOTIDE SEQUENCE</scope>
</reference>
<keyword evidence="1 3" id="KW-0496">Mitochondrion</keyword>
<comment type="function">
    <text evidence="3">Plays an essential role in the assembly of succinate dehydrogenase (SDH), an enzyme complex (also referred to as respiratory complex II) that is a component of both the tricarboxylic acid (TCA) cycle and the mitochondrial electron transport chain, and which couples the oxidation of succinate to fumarate with the reduction of ubiquinone (coenzyme Q) to ubiquinol. Required for flavinylation (covalent attachment of FAD) of the flavoprotein subunit of the SDH catalytic dimer.</text>
</comment>
<dbReference type="FunFam" id="1.10.150.250:FF:000004">
    <property type="entry name" value="Succinate dehydrogenase assembly factor 2, mitochondrial"/>
    <property type="match status" value="1"/>
</dbReference>
<dbReference type="SUPFAM" id="SSF109910">
    <property type="entry name" value="YgfY-like"/>
    <property type="match status" value="1"/>
</dbReference>
<proteinExistence type="inferred from homology"/>
<dbReference type="PANTHER" id="PTHR12469:SF2">
    <property type="entry name" value="SUCCINATE DEHYDROGENASE ASSEMBLY FACTOR 2, MITOCHONDRIAL"/>
    <property type="match status" value="1"/>
</dbReference>
<keyword evidence="2 3" id="KW-0143">Chaperone</keyword>
<evidence type="ECO:0000256" key="1">
    <source>
        <dbReference type="ARBA" id="ARBA00023128"/>
    </source>
</evidence>
<protein>
    <recommendedName>
        <fullName evidence="3">Succinate dehydrogenase assembly factor 2, mitochondrial</fullName>
        <shortName evidence="3">SDH assembly factor 2</shortName>
        <shortName evidence="3">SDHAF2</shortName>
    </recommendedName>
</protein>
<comment type="similarity">
    <text evidence="3">Belongs to the SDHAF2 family.</text>
</comment>